<keyword evidence="7" id="KW-1185">Reference proteome</keyword>
<keyword evidence="3" id="KW-0201">Cytochrome c-type biogenesis</keyword>
<evidence type="ECO:0000256" key="3">
    <source>
        <dbReference type="ARBA" id="ARBA00022748"/>
    </source>
</evidence>
<gene>
    <name evidence="6" type="ORF">EDC22_10811</name>
</gene>
<evidence type="ECO:0000313" key="7">
    <source>
        <dbReference type="Proteomes" id="UP000295678"/>
    </source>
</evidence>
<dbReference type="InterPro" id="IPR051263">
    <property type="entry name" value="C-type_cytochrome_biogenesis"/>
</dbReference>
<keyword evidence="2" id="KW-0677">Repeat</keyword>
<dbReference type="GO" id="GO:0017004">
    <property type="term" value="P:cytochrome complex assembly"/>
    <property type="evidence" value="ECO:0007669"/>
    <property type="project" value="UniProtKB-KW"/>
</dbReference>
<dbReference type="Proteomes" id="UP000295678">
    <property type="component" value="Unassembled WGS sequence"/>
</dbReference>
<evidence type="ECO:0000259" key="5">
    <source>
        <dbReference type="Pfam" id="PF23914"/>
    </source>
</evidence>
<dbReference type="Pfam" id="PF23914">
    <property type="entry name" value="TPR_CcmH_CycH"/>
    <property type="match status" value="1"/>
</dbReference>
<protein>
    <submittedName>
        <fullName evidence="6">Cytochrome c-type biogenesis protein CcmH</fullName>
    </submittedName>
</protein>
<dbReference type="AlphaFoldDB" id="A0A4R3M8T5"/>
<dbReference type="PANTHER" id="PTHR47870">
    <property type="entry name" value="CYTOCHROME C-TYPE BIOGENESIS PROTEIN CCMH"/>
    <property type="match status" value="1"/>
</dbReference>
<evidence type="ECO:0000313" key="6">
    <source>
        <dbReference type="EMBL" id="TCT08699.1"/>
    </source>
</evidence>
<feature type="domain" description="Cytochrome c-type biogenesis protein H TPR" evidence="5">
    <location>
        <begin position="127"/>
        <end position="259"/>
    </location>
</feature>
<accession>A0A4R3M8T5</accession>
<dbReference type="PANTHER" id="PTHR47870:SF4">
    <property type="entry name" value="CYTOCHROME C-TYPE BIOGENESIS PROTEIN CYCH"/>
    <property type="match status" value="1"/>
</dbReference>
<dbReference type="Pfam" id="PF13428">
    <property type="entry name" value="TPR_14"/>
    <property type="match status" value="1"/>
</dbReference>
<sequence>MGLWVVLAILTALAVLSVLVPLTRSRAAAAGAEASDVAVYRSQLREIDAELARGLLDPREAEAARLEIGRRLLAADRAAQAHSAAVRPLPRGLVAAVIVAVPLLSVGLYLAGGAPGYPDQPLSARLQKPVEDQDYAILIARVEEHLAANPRDGQGWEVLAPVYMRLGRFEDAARAWHNAIQFSGATAAREANFGEALVALDDGMVSETARAAFERALASEPGNAKARFFLAVAAEQDGDTAGAAAQWRALLADSPPDAPWRGAVAHRLAALEAGADATAAAPGPSAADVAAAGAMTAEERARMISDMVAGLAARLAEDGRDLDGWLRLARAYVVLGTPDKARDALASARRNYPDDAEAGARIEAAERELGLGS</sequence>
<dbReference type="NCBIfam" id="TIGR03142">
    <property type="entry name" value="cytochro_ccmI"/>
    <property type="match status" value="1"/>
</dbReference>
<proteinExistence type="predicted"/>
<dbReference type="InterPro" id="IPR017560">
    <property type="entry name" value="Cyt_c_biogenesis_CcmI"/>
</dbReference>
<comment type="caution">
    <text evidence="6">The sequence shown here is derived from an EMBL/GenBank/DDBJ whole genome shotgun (WGS) entry which is preliminary data.</text>
</comment>
<dbReference type="OrthoDB" id="9815847at2"/>
<keyword evidence="4" id="KW-0802">TPR repeat</keyword>
<evidence type="ECO:0000256" key="2">
    <source>
        <dbReference type="ARBA" id="ARBA00022737"/>
    </source>
</evidence>
<reference evidence="6 7" key="1">
    <citation type="submission" date="2019-03" db="EMBL/GenBank/DDBJ databases">
        <title>Genomic Encyclopedia of Type Strains, Phase IV (KMG-IV): sequencing the most valuable type-strain genomes for metagenomic binning, comparative biology and taxonomic classification.</title>
        <authorList>
            <person name="Goeker M."/>
        </authorList>
    </citation>
    <scope>NUCLEOTIDE SEQUENCE [LARGE SCALE GENOMIC DNA]</scope>
    <source>
        <strain evidence="6 7">DSM 19345</strain>
    </source>
</reference>
<dbReference type="Gene3D" id="1.25.40.10">
    <property type="entry name" value="Tetratricopeptide repeat domain"/>
    <property type="match status" value="2"/>
</dbReference>
<dbReference type="EMBL" id="SMAK01000008">
    <property type="protein sequence ID" value="TCT08699.1"/>
    <property type="molecule type" value="Genomic_DNA"/>
</dbReference>
<name>A0A4R3M8T5_9HYPH</name>
<dbReference type="InterPro" id="IPR011990">
    <property type="entry name" value="TPR-like_helical_dom_sf"/>
</dbReference>
<dbReference type="RefSeq" id="WP_132807111.1">
    <property type="nucleotide sequence ID" value="NZ_SMAK01000008.1"/>
</dbReference>
<evidence type="ECO:0000256" key="4">
    <source>
        <dbReference type="ARBA" id="ARBA00022803"/>
    </source>
</evidence>
<dbReference type="SUPFAM" id="SSF48452">
    <property type="entry name" value="TPR-like"/>
    <property type="match status" value="1"/>
</dbReference>
<evidence type="ECO:0000256" key="1">
    <source>
        <dbReference type="ARBA" id="ARBA00004196"/>
    </source>
</evidence>
<comment type="subcellular location">
    <subcellularLocation>
        <location evidence="1">Cell envelope</location>
    </subcellularLocation>
</comment>
<organism evidence="6 7">
    <name type="scientific">Tepidamorphus gemmatus</name>
    <dbReference type="NCBI Taxonomy" id="747076"/>
    <lineage>
        <taxon>Bacteria</taxon>
        <taxon>Pseudomonadati</taxon>
        <taxon>Pseudomonadota</taxon>
        <taxon>Alphaproteobacteria</taxon>
        <taxon>Hyphomicrobiales</taxon>
        <taxon>Tepidamorphaceae</taxon>
        <taxon>Tepidamorphus</taxon>
    </lineage>
</organism>
<dbReference type="GO" id="GO:0005886">
    <property type="term" value="C:plasma membrane"/>
    <property type="evidence" value="ECO:0007669"/>
    <property type="project" value="TreeGrafter"/>
</dbReference>
<dbReference type="GO" id="GO:0030313">
    <property type="term" value="C:cell envelope"/>
    <property type="evidence" value="ECO:0007669"/>
    <property type="project" value="UniProtKB-SubCell"/>
</dbReference>
<dbReference type="InterPro" id="IPR056413">
    <property type="entry name" value="TPR_CcmH_CycH"/>
</dbReference>